<protein>
    <recommendedName>
        <fullName evidence="1">Integrase zinc-binding domain-containing protein</fullName>
    </recommendedName>
</protein>
<dbReference type="Gene3D" id="1.10.340.70">
    <property type="match status" value="1"/>
</dbReference>
<dbReference type="Pfam" id="PF17921">
    <property type="entry name" value="Integrase_H2C2"/>
    <property type="match status" value="1"/>
</dbReference>
<dbReference type="Proteomes" id="UP001239994">
    <property type="component" value="Unassembled WGS sequence"/>
</dbReference>
<evidence type="ECO:0000313" key="2">
    <source>
        <dbReference type="EMBL" id="KAK1806786.1"/>
    </source>
</evidence>
<comment type="caution">
    <text evidence="2">The sequence shown here is derived from an EMBL/GenBank/DDBJ whole genome shotgun (WGS) entry which is preliminary data.</text>
</comment>
<dbReference type="EMBL" id="JAROKS010000001">
    <property type="protein sequence ID" value="KAK1806786.1"/>
    <property type="molecule type" value="Genomic_DNA"/>
</dbReference>
<sequence length="85" mass="10081">MLEFLRRRFWWPRMEPDIRAFVNSCRICAQCKDPRTRPAGMSPFECQYGYAPLMFPNQEADMGVRSSEQIVRLCRLTLHSLRQAL</sequence>
<feature type="domain" description="Integrase zinc-binding" evidence="1">
    <location>
        <begin position="1"/>
        <end position="33"/>
    </location>
</feature>
<proteinExistence type="predicted"/>
<evidence type="ECO:0000313" key="3">
    <source>
        <dbReference type="Proteomes" id="UP001239994"/>
    </source>
</evidence>
<keyword evidence="3" id="KW-1185">Reference proteome</keyword>
<organism evidence="2 3">
    <name type="scientific">Electrophorus voltai</name>
    <dbReference type="NCBI Taxonomy" id="2609070"/>
    <lineage>
        <taxon>Eukaryota</taxon>
        <taxon>Metazoa</taxon>
        <taxon>Chordata</taxon>
        <taxon>Craniata</taxon>
        <taxon>Vertebrata</taxon>
        <taxon>Euteleostomi</taxon>
        <taxon>Actinopterygii</taxon>
        <taxon>Neopterygii</taxon>
        <taxon>Teleostei</taxon>
        <taxon>Ostariophysi</taxon>
        <taxon>Gymnotiformes</taxon>
        <taxon>Gymnotoidei</taxon>
        <taxon>Gymnotidae</taxon>
        <taxon>Electrophorus</taxon>
    </lineage>
</organism>
<evidence type="ECO:0000259" key="1">
    <source>
        <dbReference type="Pfam" id="PF17921"/>
    </source>
</evidence>
<reference evidence="2" key="1">
    <citation type="submission" date="2023-03" db="EMBL/GenBank/DDBJ databases">
        <title>Electrophorus voltai genome.</title>
        <authorList>
            <person name="Bian C."/>
        </authorList>
    </citation>
    <scope>NUCLEOTIDE SEQUENCE</scope>
    <source>
        <strain evidence="2">CB-2022</strain>
        <tissue evidence="2">Muscle</tissue>
    </source>
</reference>
<accession>A0AAD8ZY00</accession>
<gene>
    <name evidence="2" type="ORF">P4O66_005267</name>
</gene>
<dbReference type="InterPro" id="IPR041588">
    <property type="entry name" value="Integrase_H2C2"/>
</dbReference>
<dbReference type="AlphaFoldDB" id="A0AAD8ZY00"/>
<name>A0AAD8ZY00_9TELE</name>